<proteinExistence type="predicted"/>
<dbReference type="OrthoDB" id="1248417at2759"/>
<feature type="non-terminal residue" evidence="2">
    <location>
        <position position="204"/>
    </location>
</feature>
<accession>A0A9J5Y4H5</accession>
<comment type="caution">
    <text evidence="2">The sequence shown here is derived from an EMBL/GenBank/DDBJ whole genome shotgun (WGS) entry which is preliminary data.</text>
</comment>
<protein>
    <submittedName>
        <fullName evidence="2">Uncharacterized protein</fullName>
    </submittedName>
</protein>
<gene>
    <name evidence="2" type="ORF">H5410_036787</name>
</gene>
<name>A0A9J5Y4H5_SOLCO</name>
<organism evidence="2 3">
    <name type="scientific">Solanum commersonii</name>
    <name type="common">Commerson's wild potato</name>
    <name type="synonym">Commerson's nightshade</name>
    <dbReference type="NCBI Taxonomy" id="4109"/>
    <lineage>
        <taxon>Eukaryota</taxon>
        <taxon>Viridiplantae</taxon>
        <taxon>Streptophyta</taxon>
        <taxon>Embryophyta</taxon>
        <taxon>Tracheophyta</taxon>
        <taxon>Spermatophyta</taxon>
        <taxon>Magnoliopsida</taxon>
        <taxon>eudicotyledons</taxon>
        <taxon>Gunneridae</taxon>
        <taxon>Pentapetalae</taxon>
        <taxon>asterids</taxon>
        <taxon>lamiids</taxon>
        <taxon>Solanales</taxon>
        <taxon>Solanaceae</taxon>
        <taxon>Solanoideae</taxon>
        <taxon>Solaneae</taxon>
        <taxon>Solanum</taxon>
    </lineage>
</organism>
<sequence>FLNLTTGCSPTLSSTQPTGRSSTLVGLSSSSLFSQLVDSYLPTNANEPVTKPLDYGKVFSVKVLESSFVPKDIEPIPIKSINYDDGLPTKEWTGAEVTRMNKIECLQYVICGIAGDYKIGLLRYMHILRRFVMVEDFINNLSKNTVHLNMATILKIGPNYARVRVQVDIAADLPKVVHMVVVDESTRGRRINNIKIQYDALPKY</sequence>
<evidence type="ECO:0000313" key="2">
    <source>
        <dbReference type="EMBL" id="KAG5595555.1"/>
    </source>
</evidence>
<dbReference type="EMBL" id="JACXVP010000007">
    <property type="protein sequence ID" value="KAG5595555.1"/>
    <property type="molecule type" value="Genomic_DNA"/>
</dbReference>
<keyword evidence="3" id="KW-1185">Reference proteome</keyword>
<dbReference type="Proteomes" id="UP000824120">
    <property type="component" value="Chromosome 7"/>
</dbReference>
<dbReference type="AlphaFoldDB" id="A0A9J5Y4H5"/>
<evidence type="ECO:0000313" key="3">
    <source>
        <dbReference type="Proteomes" id="UP000824120"/>
    </source>
</evidence>
<feature type="region of interest" description="Disordered" evidence="1">
    <location>
        <begin position="1"/>
        <end position="20"/>
    </location>
</feature>
<evidence type="ECO:0000256" key="1">
    <source>
        <dbReference type="SAM" id="MobiDB-lite"/>
    </source>
</evidence>
<reference evidence="2 3" key="1">
    <citation type="submission" date="2020-09" db="EMBL/GenBank/DDBJ databases">
        <title>De no assembly of potato wild relative species, Solanum commersonii.</title>
        <authorList>
            <person name="Cho K."/>
        </authorList>
    </citation>
    <scope>NUCLEOTIDE SEQUENCE [LARGE SCALE GENOMIC DNA]</scope>
    <source>
        <strain evidence="2">LZ3.2</strain>
        <tissue evidence="2">Leaf</tissue>
    </source>
</reference>